<dbReference type="AlphaFoldDB" id="A0AAU8AHN1"/>
<dbReference type="RefSeq" id="WP_353472760.1">
    <property type="nucleotide sequence ID" value="NZ_CP123384.1"/>
</dbReference>
<protein>
    <recommendedName>
        <fullName evidence="3">Glycerol-3-phosphate dehydrogenase</fullName>
    </recommendedName>
</protein>
<evidence type="ECO:0000256" key="1">
    <source>
        <dbReference type="SAM" id="MobiDB-lite"/>
    </source>
</evidence>
<evidence type="ECO:0008006" key="3">
    <source>
        <dbReference type="Google" id="ProtNLM"/>
    </source>
</evidence>
<organism evidence="2">
    <name type="scientific">Alloyangia sp. H15</name>
    <dbReference type="NCBI Taxonomy" id="3029062"/>
    <lineage>
        <taxon>Bacteria</taxon>
        <taxon>Pseudomonadati</taxon>
        <taxon>Pseudomonadota</taxon>
        <taxon>Alphaproteobacteria</taxon>
        <taxon>Rhodobacterales</taxon>
        <taxon>Roseobacteraceae</taxon>
        <taxon>Alloyangia</taxon>
    </lineage>
</organism>
<feature type="region of interest" description="Disordered" evidence="1">
    <location>
        <begin position="1"/>
        <end position="42"/>
    </location>
</feature>
<feature type="region of interest" description="Disordered" evidence="1">
    <location>
        <begin position="60"/>
        <end position="87"/>
    </location>
</feature>
<feature type="compositionally biased region" description="Basic and acidic residues" evidence="1">
    <location>
        <begin position="20"/>
        <end position="41"/>
    </location>
</feature>
<dbReference type="EMBL" id="CP123384">
    <property type="protein sequence ID" value="XCC93935.1"/>
    <property type="molecule type" value="Genomic_DNA"/>
</dbReference>
<feature type="compositionally biased region" description="Pro residues" evidence="1">
    <location>
        <begin position="120"/>
        <end position="130"/>
    </location>
</feature>
<feature type="compositionally biased region" description="Low complexity" evidence="1">
    <location>
        <begin position="172"/>
        <end position="186"/>
    </location>
</feature>
<sequence>MTPRPAASGRLVLTPALRVQEPRPDERQGEEAAERERERHAAPVAARLFPAEEEVAEAARRNPLTLLRPEGEPAAASEDSVAEEEIEEAPFVEVEESAEGPLAEASIADFFALKLRDSTPPAPAVEPAPEPEAKEGSLARKIAELEEMIARSTTEFEPEQGEEAPAAIFRHQPAAQEPAAPQPVAVAEEDAELASRPMPEPELVDEPFPVAQEPEDLDETLLDEEPEDDNFARGHAGDEAAEAIEPEPAPAPRRPVKILRNPVWQRSQSSLRSEPASPVEDAPAPEAPLAGIDEDRLRQLVAEVVREELQGVLGDRVGRNVRKMVRRELQRILASDDQD</sequence>
<accession>A0AAU8AHN1</accession>
<gene>
    <name evidence="2" type="ORF">PVT71_01655</name>
</gene>
<proteinExistence type="predicted"/>
<name>A0AAU8AHN1_9RHOB</name>
<reference evidence="2" key="1">
    <citation type="submission" date="2023-02" db="EMBL/GenBank/DDBJ databases">
        <title>Description and genomic characterization of Salipiger bruguierae sp. nov., isolated from the sediment of mangrove plant Bruguiera sexangula.</title>
        <authorList>
            <person name="Long M."/>
        </authorList>
    </citation>
    <scope>NUCLEOTIDE SEQUENCE</scope>
    <source>
        <strain evidence="2">H15</strain>
    </source>
</reference>
<feature type="region of interest" description="Disordered" evidence="1">
    <location>
        <begin position="118"/>
        <end position="137"/>
    </location>
</feature>
<feature type="region of interest" description="Disordered" evidence="1">
    <location>
        <begin position="153"/>
        <end position="291"/>
    </location>
</feature>
<evidence type="ECO:0000313" key="2">
    <source>
        <dbReference type="EMBL" id="XCC93935.1"/>
    </source>
</evidence>
<feature type="compositionally biased region" description="Acidic residues" evidence="1">
    <location>
        <begin position="213"/>
        <end position="229"/>
    </location>
</feature>